<reference evidence="6" key="1">
    <citation type="submission" date="2023-06" db="EMBL/GenBank/DDBJ databases">
        <title>Survivors Of The Sea: Transcriptome response of Skeletonema marinoi to long-term dormancy.</title>
        <authorList>
            <person name="Pinder M.I.M."/>
            <person name="Kourtchenko O."/>
            <person name="Robertson E.K."/>
            <person name="Larsson T."/>
            <person name="Maumus F."/>
            <person name="Osuna-Cruz C.M."/>
            <person name="Vancaester E."/>
            <person name="Stenow R."/>
            <person name="Vandepoele K."/>
            <person name="Ploug H."/>
            <person name="Bruchert V."/>
            <person name="Godhe A."/>
            <person name="Topel M."/>
        </authorList>
    </citation>
    <scope>NUCLEOTIDE SEQUENCE</scope>
    <source>
        <strain evidence="6">R05AC</strain>
    </source>
</reference>
<name>A0AAD8YE83_9STRA</name>
<keyword evidence="3" id="KW-0119">Carbohydrate metabolism</keyword>
<dbReference type="FunFam" id="3.40.50.11350:FF:000014">
    <property type="entry name" value="Uncharacterized protein"/>
    <property type="match status" value="2"/>
</dbReference>
<keyword evidence="6" id="KW-0328">Glycosyltransferase</keyword>
<sequence>MSSSSSSYRSARAVPAPTSPSSRGGRSATSVVRAIRMFMAASALVFLLTTLTTMKHFHSIDASLKDHIDNAPAIKAIMTDEKQPPKNKIEMGHGVHTNVQNHLQGLRDHIIQQAKSKEAKLKENSEQKPTPPKPLQQDESKENSAIQSTSKMQVQPKENDEIQPSKKALKIHTSNNQNLARGHSGLPMDHTPALIGAKRGSIQCDSGTDVSSLAYWNDPQGSRDEEFVSPFRVSSSSGKTKYLTFEADIGGFNNIRMSFENIIVMAAATGRVLVLPPSQYMYLLHNRNNFDHFFPLFSEGMQKRLRVVTMKQFLEAQFAKGGYFESEDNKKKEDLLSIVNSCETMQCDEEKVFEYIRNKSYVSELKDMKHCLVFDKNAFASGSSAITSPKTQANIKKFCGPEREPLYYDSKMAAPDIFHFQTSSLELRILNHFYTVMYFTNPAENNYYKRFIRDFIHYKDDLFCAAGKIINLIQEEGKQLGFKVDDKGAGGFSALHIRRGDLQYKEVIISAEEWYENTAKLWEPNEILYIATDEKNRTFFEPLAKHHQLRFLDDYLEKAGLADIEKQYLGMMESIIASRGRFFVGTWHSTFSAYIMRLRGYYGVSKMDNYYAFRPRRFEMNRFLYPFGNYAAREWPTAWLGIDGDKEIVDDLEPSSISPIGPFVNITLLKNPKPRPNHLARGMFGLPLSKTPALEGGSRGTIRCDVNVDALAYWNDPQGNFDSSFSSPFRTSGKRKQYITFWQDAGRFNNMRMSLEIIFVIAAATGRTVVLPPIQNLRLEHGSNKLLGFDEFYSFSSPQFRRNVEVITMKDFIEREGGENGAAKINKDDLERLLQLAQFCENRRKSDNYCGEVFDKLLQHSDTMVAPFSDKNCLVFDVDTYKDLNAKAKDANREVVKQFCGMRRPVFYTQELASPDILHFDTFEQQHRLLAHFYSFVLFTDSAIDNHFKRFVRDFMHYNDKIYCAAGKIVRLIQQEGLERGFAVDEEGGGGYTSLHVRRDDLQYKDAVISDDRWWDNTKEIYQEKEILYIATDEKNKRFFDNFATSHDLRFLDDYWDALDLGSFNKEHLGMLDAIVASRGRAFVGTYYSTFTGYITRMRGYHGMSKLTNWYSWNPKKLEMQQGEFFAPASSFEREYPVGWVDIDGDTRVTADRDYINPTVYDKVEPGQIAPAHLKATNSDGPEGHQTPDAQISQEREATEKETLIGFSPKEDEKLVLAADGTKMYVIFSTDCSLFQQWQSYLFFFSAFRVRQPGIITRIASGCTDEEKKQTEQWHKGHIAVISERYKIFFTPKFSHIDEDTEAGGDYKYFNKPFGTKYYIENSSDFGWEQSSGKLTKAKDNEVIILVDPDMLLLQPLTTDYSDSSVKFWQPFKKYIVERKKKVAPGAMFGQTYGLGAKWMNFNSLAGPGSPAHDVDMRDAQLLYQVGPPYIGVASDMFRVVNRWTELVRAVHKEKPQLLSEMYAYQLAAADQKLPHGVVDSMMISGVDAYGEAWDYIDALPNEEVCRMGASPNPSAYPLPTLLHYCQYYGVANVVFAKRSIPTNFFTCQSPLLEEPPIDAMSSQYAYMFGRDGKRQDLDSKDHKRHVFSSCAIISAMNEAALFFKLHHCDKSEANTEKKISLVRS</sequence>
<dbReference type="EMBL" id="JATAAI010000008">
    <property type="protein sequence ID" value="KAK1743611.1"/>
    <property type="molecule type" value="Genomic_DNA"/>
</dbReference>
<evidence type="ECO:0000313" key="6">
    <source>
        <dbReference type="EMBL" id="KAK1743611.1"/>
    </source>
</evidence>
<feature type="region of interest" description="Disordered" evidence="4">
    <location>
        <begin position="117"/>
        <end position="163"/>
    </location>
</feature>
<gene>
    <name evidence="6" type="ORF">QTG54_005208</name>
</gene>
<dbReference type="PANTHER" id="PTHR31469:SF8">
    <property type="entry name" value="OS07G0641000 PROTEIN"/>
    <property type="match status" value="1"/>
</dbReference>
<evidence type="ECO:0000256" key="5">
    <source>
        <dbReference type="SAM" id="Phobius"/>
    </source>
</evidence>
<proteinExistence type="predicted"/>
<feature type="transmembrane region" description="Helical" evidence="5">
    <location>
        <begin position="34"/>
        <end position="54"/>
    </location>
</feature>
<evidence type="ECO:0000256" key="3">
    <source>
        <dbReference type="ARBA" id="ARBA00023277"/>
    </source>
</evidence>
<dbReference type="Proteomes" id="UP001224775">
    <property type="component" value="Unassembled WGS sequence"/>
</dbReference>
<evidence type="ECO:0000313" key="7">
    <source>
        <dbReference type="Proteomes" id="UP001224775"/>
    </source>
</evidence>
<dbReference type="InterPro" id="IPR019378">
    <property type="entry name" value="GDP-Fuc_O-FucTrfase"/>
</dbReference>
<keyword evidence="1 6" id="KW-0808">Transferase</keyword>
<keyword evidence="5" id="KW-0472">Membrane</keyword>
<feature type="region of interest" description="Disordered" evidence="4">
    <location>
        <begin position="1176"/>
        <end position="1197"/>
    </location>
</feature>
<keyword evidence="7" id="KW-1185">Reference proteome</keyword>
<dbReference type="Gene3D" id="3.40.50.11350">
    <property type="match status" value="2"/>
</dbReference>
<feature type="compositionally biased region" description="Polar residues" evidence="4">
    <location>
        <begin position="143"/>
        <end position="153"/>
    </location>
</feature>
<dbReference type="GO" id="GO:0006004">
    <property type="term" value="P:fucose metabolic process"/>
    <property type="evidence" value="ECO:0007669"/>
    <property type="project" value="UniProtKB-KW"/>
</dbReference>
<feature type="region of interest" description="Disordered" evidence="4">
    <location>
        <begin position="1"/>
        <end position="26"/>
    </location>
</feature>
<accession>A0AAD8YE83</accession>
<dbReference type="PANTHER" id="PTHR31469">
    <property type="entry name" value="OS07G0633600 PROTEIN"/>
    <property type="match status" value="1"/>
</dbReference>
<keyword evidence="5" id="KW-0812">Transmembrane</keyword>
<keyword evidence="2" id="KW-0294">Fucose metabolism</keyword>
<evidence type="ECO:0000256" key="4">
    <source>
        <dbReference type="SAM" id="MobiDB-lite"/>
    </source>
</evidence>
<feature type="compositionally biased region" description="Basic and acidic residues" evidence="4">
    <location>
        <begin position="117"/>
        <end position="126"/>
    </location>
</feature>
<dbReference type="Pfam" id="PF10250">
    <property type="entry name" value="O-FucT"/>
    <property type="match status" value="2"/>
</dbReference>
<evidence type="ECO:0000256" key="1">
    <source>
        <dbReference type="ARBA" id="ARBA00022679"/>
    </source>
</evidence>
<keyword evidence="5" id="KW-1133">Transmembrane helix</keyword>
<organism evidence="6 7">
    <name type="scientific">Skeletonema marinoi</name>
    <dbReference type="NCBI Taxonomy" id="267567"/>
    <lineage>
        <taxon>Eukaryota</taxon>
        <taxon>Sar</taxon>
        <taxon>Stramenopiles</taxon>
        <taxon>Ochrophyta</taxon>
        <taxon>Bacillariophyta</taxon>
        <taxon>Coscinodiscophyceae</taxon>
        <taxon>Thalassiosirophycidae</taxon>
        <taxon>Thalassiosirales</taxon>
        <taxon>Skeletonemataceae</taxon>
        <taxon>Skeletonema</taxon>
        <taxon>Skeletonema marinoi-dohrnii complex</taxon>
    </lineage>
</organism>
<dbReference type="EC" id="2.4.1.221" evidence="6"/>
<dbReference type="GO" id="GO:0046922">
    <property type="term" value="F:peptide-O-fucosyltransferase activity"/>
    <property type="evidence" value="ECO:0007669"/>
    <property type="project" value="UniProtKB-EC"/>
</dbReference>
<dbReference type="CDD" id="cd11296">
    <property type="entry name" value="O-FucT_like"/>
    <property type="match status" value="2"/>
</dbReference>
<evidence type="ECO:0000256" key="2">
    <source>
        <dbReference type="ARBA" id="ARBA00023253"/>
    </source>
</evidence>
<comment type="caution">
    <text evidence="6">The sequence shown here is derived from an EMBL/GenBank/DDBJ whole genome shotgun (WGS) entry which is preliminary data.</text>
</comment>
<protein>
    <submittedName>
        <fullName evidence="6">GDP-fucose protein O-fucosyltransferase family protein</fullName>
        <ecNumber evidence="6">2.4.1.221</ecNumber>
    </submittedName>
</protein>
<dbReference type="Gene3D" id="3.40.50.11340">
    <property type="match status" value="2"/>
</dbReference>